<dbReference type="InterPro" id="IPR003710">
    <property type="entry name" value="ApbA"/>
</dbReference>
<evidence type="ECO:0000256" key="8">
    <source>
        <dbReference type="ARBA" id="ARBA00023002"/>
    </source>
</evidence>
<dbReference type="UniPathway" id="UPA00028">
    <property type="reaction ID" value="UER00004"/>
</dbReference>
<evidence type="ECO:0000256" key="4">
    <source>
        <dbReference type="ARBA" id="ARBA00013014"/>
    </source>
</evidence>
<dbReference type="PANTHER" id="PTHR43765">
    <property type="entry name" value="2-DEHYDROPANTOATE 2-REDUCTASE-RELATED"/>
    <property type="match status" value="1"/>
</dbReference>
<dbReference type="FunFam" id="1.10.1040.10:FF:000017">
    <property type="entry name" value="2-dehydropantoate 2-reductase"/>
    <property type="match status" value="1"/>
</dbReference>
<comment type="pathway">
    <text evidence="2 11">Cofactor biosynthesis; (R)-pantothenate biosynthesis; (R)-pantoate from 3-methyl-2-oxobutanoate: step 2/2.</text>
</comment>
<evidence type="ECO:0000256" key="2">
    <source>
        <dbReference type="ARBA" id="ARBA00004994"/>
    </source>
</evidence>
<organism evidence="14 15">
    <name type="scientific">Formimonas warabiya</name>
    <dbReference type="NCBI Taxonomy" id="1761012"/>
    <lineage>
        <taxon>Bacteria</taxon>
        <taxon>Bacillati</taxon>
        <taxon>Bacillota</taxon>
        <taxon>Clostridia</taxon>
        <taxon>Eubacteriales</taxon>
        <taxon>Peptococcaceae</taxon>
        <taxon>Candidatus Formimonas</taxon>
    </lineage>
</organism>
<name>A0A3G1KV27_FORW1</name>
<evidence type="ECO:0000313" key="14">
    <source>
        <dbReference type="EMBL" id="ATW26294.1"/>
    </source>
</evidence>
<dbReference type="Gene3D" id="1.10.1040.10">
    <property type="entry name" value="N-(1-d-carboxylethyl)-l-norvaline Dehydrogenase, domain 2"/>
    <property type="match status" value="1"/>
</dbReference>
<evidence type="ECO:0000256" key="11">
    <source>
        <dbReference type="RuleBase" id="RU362068"/>
    </source>
</evidence>
<evidence type="ECO:0000259" key="13">
    <source>
        <dbReference type="Pfam" id="PF08546"/>
    </source>
</evidence>
<dbReference type="InterPro" id="IPR013752">
    <property type="entry name" value="KPA_reductase"/>
</dbReference>
<dbReference type="GO" id="GO:0050661">
    <property type="term" value="F:NADP binding"/>
    <property type="evidence" value="ECO:0007669"/>
    <property type="project" value="TreeGrafter"/>
</dbReference>
<evidence type="ECO:0000259" key="12">
    <source>
        <dbReference type="Pfam" id="PF02558"/>
    </source>
</evidence>
<evidence type="ECO:0000256" key="5">
    <source>
        <dbReference type="ARBA" id="ARBA00019465"/>
    </source>
</evidence>
<comment type="similarity">
    <text evidence="3 11">Belongs to the ketopantoate reductase family.</text>
</comment>
<evidence type="ECO:0000256" key="10">
    <source>
        <dbReference type="ARBA" id="ARBA00048793"/>
    </source>
</evidence>
<dbReference type="GO" id="GO:0008677">
    <property type="term" value="F:2-dehydropantoate 2-reductase activity"/>
    <property type="evidence" value="ECO:0007669"/>
    <property type="project" value="UniProtKB-EC"/>
</dbReference>
<dbReference type="InterPro" id="IPR036291">
    <property type="entry name" value="NAD(P)-bd_dom_sf"/>
</dbReference>
<keyword evidence="15" id="KW-1185">Reference proteome</keyword>
<comment type="function">
    <text evidence="1 11">Catalyzes the NADPH-dependent reduction of ketopantoate into pantoic acid.</text>
</comment>
<dbReference type="KEGG" id="fwa:DCMF_17370"/>
<dbReference type="Proteomes" id="UP000323521">
    <property type="component" value="Chromosome"/>
</dbReference>
<dbReference type="InterPro" id="IPR008927">
    <property type="entry name" value="6-PGluconate_DH-like_C_sf"/>
</dbReference>
<gene>
    <name evidence="14" type="ORF">DCMF_17370</name>
</gene>
<dbReference type="Pfam" id="PF02558">
    <property type="entry name" value="ApbA"/>
    <property type="match status" value="1"/>
</dbReference>
<keyword evidence="6 11" id="KW-0566">Pantothenate biosynthesis</keyword>
<dbReference type="NCBIfam" id="TIGR00745">
    <property type="entry name" value="apbA_panE"/>
    <property type="match status" value="1"/>
</dbReference>
<dbReference type="GO" id="GO:0015940">
    <property type="term" value="P:pantothenate biosynthetic process"/>
    <property type="evidence" value="ECO:0007669"/>
    <property type="project" value="UniProtKB-UniPathway"/>
</dbReference>
<evidence type="ECO:0000313" key="15">
    <source>
        <dbReference type="Proteomes" id="UP000323521"/>
    </source>
</evidence>
<accession>A0A3G1KV27</accession>
<dbReference type="GO" id="GO:0005737">
    <property type="term" value="C:cytoplasm"/>
    <property type="evidence" value="ECO:0007669"/>
    <property type="project" value="TreeGrafter"/>
</dbReference>
<dbReference type="EC" id="1.1.1.169" evidence="4 11"/>
<dbReference type="InterPro" id="IPR050838">
    <property type="entry name" value="Ketopantoate_reductase"/>
</dbReference>
<reference evidence="14 15" key="1">
    <citation type="submission" date="2016-10" db="EMBL/GenBank/DDBJ databases">
        <title>Complete Genome Sequence of Peptococcaceae strain DCMF.</title>
        <authorList>
            <person name="Edwards R.J."/>
            <person name="Holland S.I."/>
            <person name="Deshpande N.P."/>
            <person name="Wong Y.K."/>
            <person name="Ertan H."/>
            <person name="Manefield M."/>
            <person name="Russell T.L."/>
            <person name="Lee M.J."/>
        </authorList>
    </citation>
    <scope>NUCLEOTIDE SEQUENCE [LARGE SCALE GENOMIC DNA]</scope>
    <source>
        <strain evidence="14 15">DCMF</strain>
    </source>
</reference>
<feature type="domain" description="Ketopantoate reductase C-terminal" evidence="13">
    <location>
        <begin position="177"/>
        <end position="301"/>
    </location>
</feature>
<dbReference type="Pfam" id="PF08546">
    <property type="entry name" value="ApbA_C"/>
    <property type="match status" value="1"/>
</dbReference>
<protein>
    <recommendedName>
        <fullName evidence="5 11">2-dehydropantoate 2-reductase</fullName>
        <ecNumber evidence="4 11">1.1.1.169</ecNumber>
    </recommendedName>
    <alternativeName>
        <fullName evidence="9 11">Ketopantoate reductase</fullName>
    </alternativeName>
</protein>
<evidence type="ECO:0000256" key="6">
    <source>
        <dbReference type="ARBA" id="ARBA00022655"/>
    </source>
</evidence>
<dbReference type="AlphaFoldDB" id="A0A3G1KV27"/>
<evidence type="ECO:0000256" key="3">
    <source>
        <dbReference type="ARBA" id="ARBA00007870"/>
    </source>
</evidence>
<dbReference type="Gene3D" id="3.40.50.720">
    <property type="entry name" value="NAD(P)-binding Rossmann-like Domain"/>
    <property type="match status" value="1"/>
</dbReference>
<comment type="catalytic activity">
    <reaction evidence="10 11">
        <text>(R)-pantoate + NADP(+) = 2-dehydropantoate + NADPH + H(+)</text>
        <dbReference type="Rhea" id="RHEA:16233"/>
        <dbReference type="ChEBI" id="CHEBI:11561"/>
        <dbReference type="ChEBI" id="CHEBI:15378"/>
        <dbReference type="ChEBI" id="CHEBI:15980"/>
        <dbReference type="ChEBI" id="CHEBI:57783"/>
        <dbReference type="ChEBI" id="CHEBI:58349"/>
        <dbReference type="EC" id="1.1.1.169"/>
    </reaction>
</comment>
<dbReference type="SUPFAM" id="SSF51735">
    <property type="entry name" value="NAD(P)-binding Rossmann-fold domains"/>
    <property type="match status" value="1"/>
</dbReference>
<keyword evidence="8 11" id="KW-0560">Oxidoreductase</keyword>
<feature type="domain" description="Ketopantoate reductase N-terminal" evidence="12">
    <location>
        <begin position="5"/>
        <end position="151"/>
    </location>
</feature>
<evidence type="ECO:0000256" key="1">
    <source>
        <dbReference type="ARBA" id="ARBA00002919"/>
    </source>
</evidence>
<dbReference type="InterPro" id="IPR013328">
    <property type="entry name" value="6PGD_dom2"/>
</dbReference>
<evidence type="ECO:0000256" key="7">
    <source>
        <dbReference type="ARBA" id="ARBA00022857"/>
    </source>
</evidence>
<dbReference type="InterPro" id="IPR013332">
    <property type="entry name" value="KPR_N"/>
</dbReference>
<dbReference type="RefSeq" id="WP_214658696.1">
    <property type="nucleotide sequence ID" value="NZ_CP017634.1"/>
</dbReference>
<sequence length="305" mass="32671">MKTIVVGAGAMGSLVGALLAESGNDVILYDIAKEQVDAINEHGLVIEQGDGRRTVKMKATTDLNRLGTADLLVVLVKSYDTGAAILGVKSCIDAHTKVLTLQNGEGNIDAITKVVPPRQVLAGVTSHGAMLLRPGVIRHNGGARTFIGPVDKGDDSWAKEIAQLLNGAGMDTRVFLDITGTIWTKLIANAAINPLTAITGLCNGALLEDENLLKLMESILEEGKAVAEAQGIKLFRDDMFEYTKSVCAATRENKSSMLMDVVKGRRTEIDAINGMVAMRGQRYQVPTPVNTCMTRLVRSLEKGKR</sequence>
<proteinExistence type="inferred from homology"/>
<dbReference type="SUPFAM" id="SSF48179">
    <property type="entry name" value="6-phosphogluconate dehydrogenase C-terminal domain-like"/>
    <property type="match status" value="1"/>
</dbReference>
<dbReference type="EMBL" id="CP017634">
    <property type="protein sequence ID" value="ATW26294.1"/>
    <property type="molecule type" value="Genomic_DNA"/>
</dbReference>
<evidence type="ECO:0000256" key="9">
    <source>
        <dbReference type="ARBA" id="ARBA00032024"/>
    </source>
</evidence>
<keyword evidence="7 11" id="KW-0521">NADP</keyword>
<dbReference type="PANTHER" id="PTHR43765:SF2">
    <property type="entry name" value="2-DEHYDROPANTOATE 2-REDUCTASE"/>
    <property type="match status" value="1"/>
</dbReference>